<evidence type="ECO:0000256" key="8">
    <source>
        <dbReference type="ARBA" id="ARBA00037998"/>
    </source>
</evidence>
<feature type="transmembrane region" description="Helical" evidence="9">
    <location>
        <begin position="269"/>
        <end position="287"/>
    </location>
</feature>
<proteinExistence type="inferred from homology"/>
<feature type="transmembrane region" description="Helical" evidence="9">
    <location>
        <begin position="138"/>
        <end position="161"/>
    </location>
</feature>
<dbReference type="OrthoDB" id="9779023at2"/>
<evidence type="ECO:0000256" key="5">
    <source>
        <dbReference type="ARBA" id="ARBA00022970"/>
    </source>
</evidence>
<keyword evidence="4 9" id="KW-0812">Transmembrane</keyword>
<keyword evidence="2" id="KW-0813">Transport</keyword>
<comment type="similarity">
    <text evidence="8">Belongs to the binding-protein-dependent transport system permease family. LivHM subfamily.</text>
</comment>
<keyword evidence="11" id="KW-1185">Reference proteome</keyword>
<dbReference type="RefSeq" id="WP_089423360.1">
    <property type="nucleotide sequence ID" value="NZ_CP022419.1"/>
</dbReference>
<keyword evidence="3" id="KW-1003">Cell membrane</keyword>
<dbReference type="Proteomes" id="UP000199754">
    <property type="component" value="Plasmid pSMR1-4"/>
</dbReference>
<dbReference type="InterPro" id="IPR001851">
    <property type="entry name" value="ABC_transp_permease"/>
</dbReference>
<dbReference type="PANTHER" id="PTHR11795:SF451">
    <property type="entry name" value="ABC TRANSPORTER PERMEASE PROTEIN"/>
    <property type="match status" value="1"/>
</dbReference>
<accession>A0A221K922</accession>
<evidence type="ECO:0000256" key="3">
    <source>
        <dbReference type="ARBA" id="ARBA00022475"/>
    </source>
</evidence>
<dbReference type="Pfam" id="PF02653">
    <property type="entry name" value="BPD_transp_2"/>
    <property type="match status" value="1"/>
</dbReference>
<protein>
    <submittedName>
        <fullName evidence="10">High-affinity branched-chain amino acid transport system permease protein LivH</fullName>
    </submittedName>
</protein>
<name>A0A221K922_9RHOB</name>
<evidence type="ECO:0000256" key="6">
    <source>
        <dbReference type="ARBA" id="ARBA00022989"/>
    </source>
</evidence>
<feature type="transmembrane region" description="Helical" evidence="9">
    <location>
        <begin position="12"/>
        <end position="31"/>
    </location>
</feature>
<comment type="subcellular location">
    <subcellularLocation>
        <location evidence="1">Cell membrane</location>
        <topology evidence="1">Multi-pass membrane protein</topology>
    </subcellularLocation>
</comment>
<reference evidence="10 11" key="1">
    <citation type="submission" date="2017-07" db="EMBL/GenBank/DDBJ databases">
        <title>Genome Sequence of Sulfitobacter pseudonitzschiae Strain SMR1 Isolated from a culture of the Diatom Skeletonema marinoi.</title>
        <authorList>
            <person name="Topel M."/>
            <person name="Pinder M.I.M."/>
            <person name="Johansson O.N."/>
            <person name="Kourtchenko O."/>
            <person name="Godhe A."/>
            <person name="Clarke A.K."/>
        </authorList>
    </citation>
    <scope>NUCLEOTIDE SEQUENCE [LARGE SCALE GENOMIC DNA]</scope>
    <source>
        <strain evidence="10 11">SMR1</strain>
        <plasmid evidence="10 11">pSMR1-4</plasmid>
    </source>
</reference>
<feature type="transmembrane region" description="Helical" evidence="9">
    <location>
        <begin position="93"/>
        <end position="118"/>
    </location>
</feature>
<dbReference type="CDD" id="cd06582">
    <property type="entry name" value="TM_PBP1_LivH_like"/>
    <property type="match status" value="1"/>
</dbReference>
<geneLocation type="plasmid" evidence="10 11">
    <name>pSMR1-4</name>
</geneLocation>
<keyword evidence="10" id="KW-0614">Plasmid</keyword>
<keyword evidence="7 9" id="KW-0472">Membrane</keyword>
<dbReference type="AlphaFoldDB" id="A0A221K922"/>
<evidence type="ECO:0000256" key="7">
    <source>
        <dbReference type="ARBA" id="ARBA00023136"/>
    </source>
</evidence>
<dbReference type="InterPro" id="IPR052157">
    <property type="entry name" value="BCAA_transport_permease"/>
</dbReference>
<dbReference type="GO" id="GO:0022857">
    <property type="term" value="F:transmembrane transporter activity"/>
    <property type="evidence" value="ECO:0007669"/>
    <property type="project" value="InterPro"/>
</dbReference>
<dbReference type="KEGG" id="spse:SULPSESMR1_04171"/>
<dbReference type="GO" id="GO:0005886">
    <property type="term" value="C:plasma membrane"/>
    <property type="evidence" value="ECO:0007669"/>
    <property type="project" value="UniProtKB-SubCell"/>
</dbReference>
<evidence type="ECO:0000256" key="4">
    <source>
        <dbReference type="ARBA" id="ARBA00022692"/>
    </source>
</evidence>
<gene>
    <name evidence="10" type="primary">livH</name>
    <name evidence="10" type="ORF">SULPSESMR1_04171</name>
</gene>
<evidence type="ECO:0000256" key="1">
    <source>
        <dbReference type="ARBA" id="ARBA00004651"/>
    </source>
</evidence>
<dbReference type="EMBL" id="CP022419">
    <property type="protein sequence ID" value="ASM75363.1"/>
    <property type="molecule type" value="Genomic_DNA"/>
</dbReference>
<evidence type="ECO:0000256" key="9">
    <source>
        <dbReference type="SAM" id="Phobius"/>
    </source>
</evidence>
<organism evidence="10 11">
    <name type="scientific">Pseudosulfitobacter pseudonitzschiae</name>
    <dbReference type="NCBI Taxonomy" id="1402135"/>
    <lineage>
        <taxon>Bacteria</taxon>
        <taxon>Pseudomonadati</taxon>
        <taxon>Pseudomonadota</taxon>
        <taxon>Alphaproteobacteria</taxon>
        <taxon>Rhodobacterales</taxon>
        <taxon>Roseobacteraceae</taxon>
        <taxon>Pseudosulfitobacter</taxon>
    </lineage>
</organism>
<dbReference type="PANTHER" id="PTHR11795">
    <property type="entry name" value="BRANCHED-CHAIN AMINO ACID TRANSPORT SYSTEM PERMEASE PROTEIN LIVH"/>
    <property type="match status" value="1"/>
</dbReference>
<keyword evidence="6 9" id="KW-1133">Transmembrane helix</keyword>
<evidence type="ECO:0000256" key="2">
    <source>
        <dbReference type="ARBA" id="ARBA00022448"/>
    </source>
</evidence>
<feature type="transmembrane region" description="Helical" evidence="9">
    <location>
        <begin position="226"/>
        <end position="249"/>
    </location>
</feature>
<feature type="transmembrane region" description="Helical" evidence="9">
    <location>
        <begin position="61"/>
        <end position="81"/>
    </location>
</feature>
<evidence type="ECO:0000313" key="11">
    <source>
        <dbReference type="Proteomes" id="UP000199754"/>
    </source>
</evidence>
<dbReference type="STRING" id="1402135.SAMN05444149_11821"/>
<dbReference type="GO" id="GO:0006865">
    <property type="term" value="P:amino acid transport"/>
    <property type="evidence" value="ECO:0007669"/>
    <property type="project" value="UniProtKB-KW"/>
</dbReference>
<keyword evidence="5" id="KW-0029">Amino-acid transport</keyword>
<evidence type="ECO:0000313" key="10">
    <source>
        <dbReference type="EMBL" id="ASM75363.1"/>
    </source>
</evidence>
<sequence>MDLVFLAELTVNGALTGLLYSLFAIGLVLIYKSSSVPNLAQGALTMLGAYVVLAFSHNMGLPLWVAIPLAAVIMFFVGIGIEKVALRRLAGRPVIMILMMTMGIDIFLRGTTLAIWGGSSRSVDLGVSYEPLFVGDMLLSRIHIVGASVALALFVAFFLFFRSRLGIRLRAISDDYMASWSVGISVERGVGLSWGLASIVAVATGVIWGEIQGVDQSLSILLLKGLTVAVLGGLDSIIGAIVAGIILGILESVGSFYLDEIVGGGSRDLIVAAVLILTVMIRPHGLFGRHDIERV</sequence>